<feature type="compositionally biased region" description="Low complexity" evidence="1">
    <location>
        <begin position="661"/>
        <end position="675"/>
    </location>
</feature>
<keyword evidence="6" id="KW-1185">Reference proteome</keyword>
<feature type="compositionally biased region" description="Basic and acidic residues" evidence="1">
    <location>
        <begin position="500"/>
        <end position="510"/>
    </location>
</feature>
<dbReference type="PROSITE" id="PS51294">
    <property type="entry name" value="HTH_MYB"/>
    <property type="match status" value="3"/>
</dbReference>
<evidence type="ECO:0000259" key="2">
    <source>
        <dbReference type="PROSITE" id="PS50090"/>
    </source>
</evidence>
<dbReference type="Proteomes" id="UP000256970">
    <property type="component" value="Unassembled WGS sequence"/>
</dbReference>
<name>A0A383WII8_TETOB</name>
<dbReference type="Pfam" id="PF13921">
    <property type="entry name" value="Myb_DNA-bind_6"/>
    <property type="match status" value="1"/>
</dbReference>
<feature type="domain" description="Myb-like" evidence="2">
    <location>
        <begin position="56"/>
        <end position="107"/>
    </location>
</feature>
<proteinExistence type="predicted"/>
<dbReference type="PROSITE" id="PS50090">
    <property type="entry name" value="MYB_LIKE"/>
    <property type="match status" value="3"/>
</dbReference>
<dbReference type="GO" id="GO:0005634">
    <property type="term" value="C:nucleus"/>
    <property type="evidence" value="ECO:0007669"/>
    <property type="project" value="TreeGrafter"/>
</dbReference>
<dbReference type="STRING" id="3088.A0A383WII8"/>
<dbReference type="Pfam" id="PF00249">
    <property type="entry name" value="Myb_DNA-binding"/>
    <property type="match status" value="1"/>
</dbReference>
<evidence type="ECO:0000259" key="3">
    <source>
        <dbReference type="PROSITE" id="PS51294"/>
    </source>
</evidence>
<dbReference type="InterPro" id="IPR009057">
    <property type="entry name" value="Homeodomain-like_sf"/>
</dbReference>
<feature type="compositionally biased region" description="Low complexity" evidence="1">
    <location>
        <begin position="160"/>
        <end position="170"/>
    </location>
</feature>
<feature type="region of interest" description="Disordered" evidence="1">
    <location>
        <begin position="156"/>
        <end position="241"/>
    </location>
</feature>
<dbReference type="Gene3D" id="1.10.10.60">
    <property type="entry name" value="Homeodomain-like"/>
    <property type="match status" value="3"/>
</dbReference>
<feature type="compositionally biased region" description="Low complexity" evidence="1">
    <location>
        <begin position="1131"/>
        <end position="1155"/>
    </location>
</feature>
<feature type="region of interest" description="Disordered" evidence="1">
    <location>
        <begin position="606"/>
        <end position="706"/>
    </location>
</feature>
<evidence type="ECO:0000313" key="6">
    <source>
        <dbReference type="Proteomes" id="UP000256970"/>
    </source>
</evidence>
<dbReference type="GO" id="GO:0000981">
    <property type="term" value="F:DNA-binding transcription factor activity, RNA polymerase II-specific"/>
    <property type="evidence" value="ECO:0007669"/>
    <property type="project" value="TreeGrafter"/>
</dbReference>
<feature type="compositionally biased region" description="Acidic residues" evidence="1">
    <location>
        <begin position="202"/>
        <end position="229"/>
    </location>
</feature>
<feature type="compositionally biased region" description="Low complexity" evidence="1">
    <location>
        <begin position="1302"/>
        <end position="1315"/>
    </location>
</feature>
<dbReference type="SMART" id="SM00717">
    <property type="entry name" value="SANT"/>
    <property type="match status" value="3"/>
</dbReference>
<protein>
    <submittedName>
        <fullName evidence="5">Uncharacterized protein</fullName>
    </submittedName>
</protein>
<evidence type="ECO:0000313" key="4">
    <source>
        <dbReference type="EMBL" id="SZX62893.1"/>
    </source>
</evidence>
<dbReference type="PANTHER" id="PTHR45614:SF51">
    <property type="entry name" value="MYB-LIKE DNA-BINDING PROTEIN BAS1"/>
    <property type="match status" value="1"/>
</dbReference>
<accession>A0A383WII8</accession>
<feature type="region of interest" description="Disordered" evidence="1">
    <location>
        <begin position="477"/>
        <end position="576"/>
    </location>
</feature>
<feature type="compositionally biased region" description="Polar residues" evidence="1">
    <location>
        <begin position="1164"/>
        <end position="1181"/>
    </location>
</feature>
<feature type="domain" description="HTH myb-type" evidence="3">
    <location>
        <begin position="56"/>
        <end position="111"/>
    </location>
</feature>
<feature type="domain" description="HTH myb-type" evidence="3">
    <location>
        <begin position="5"/>
        <end position="52"/>
    </location>
</feature>
<feature type="compositionally biased region" description="Low complexity" evidence="1">
    <location>
        <begin position="554"/>
        <end position="565"/>
    </location>
</feature>
<feature type="compositionally biased region" description="Basic and acidic residues" evidence="1">
    <location>
        <begin position="477"/>
        <end position="486"/>
    </location>
</feature>
<feature type="region of interest" description="Disordered" evidence="1">
    <location>
        <begin position="324"/>
        <end position="460"/>
    </location>
</feature>
<gene>
    <name evidence="5" type="ORF">BQ4739_LOCUS16947</name>
    <name evidence="4" type="ORF">BQ4739_LOCUS3470</name>
</gene>
<feature type="region of interest" description="Disordered" evidence="1">
    <location>
        <begin position="971"/>
        <end position="1034"/>
    </location>
</feature>
<organism evidence="5 6">
    <name type="scientific">Tetradesmus obliquus</name>
    <name type="common">Green alga</name>
    <name type="synonym">Acutodesmus obliquus</name>
    <dbReference type="NCBI Taxonomy" id="3088"/>
    <lineage>
        <taxon>Eukaryota</taxon>
        <taxon>Viridiplantae</taxon>
        <taxon>Chlorophyta</taxon>
        <taxon>core chlorophytes</taxon>
        <taxon>Chlorophyceae</taxon>
        <taxon>CS clade</taxon>
        <taxon>Sphaeropleales</taxon>
        <taxon>Scenedesmaceae</taxon>
        <taxon>Tetradesmus</taxon>
    </lineage>
</organism>
<dbReference type="GO" id="GO:0000978">
    <property type="term" value="F:RNA polymerase II cis-regulatory region sequence-specific DNA binding"/>
    <property type="evidence" value="ECO:0007669"/>
    <property type="project" value="TreeGrafter"/>
</dbReference>
<sequence>MVTGKETIKTGAWDPEEDDLLYYWQSKVGNKWSEVAKHIPGRTGQQCAQRWRHKVNPNIRRDKWTAEEDAKLIELVKTFGVGRWAEIARNCDGRTDQQCMGRWRRHLDPSIKRDSWSPEEDAKLRQLHAQYGTSWSRISKCLKGRTSQQCRARWHQINNGRSRSGAPAGSSSGGSGKQQAAGSKRSSQAGKRKPSRRRSDFSDSEEEEDEEAEVEDDDDGEAEEYEGEQEDRSASPNLYHQGSSSAEAAAAAAAAAAAVSAGMYNPEEIAAAAAAVGIDMYGLDTPAAHLQQEWAKALAGTSGAAAAAAVAAATAVPPGHLVGDDLACGTDQEDEEGYAEQEQGSGDSAGAAAAGSSRRESAAASLSAEELYPGVQVKQEPQTAPPLHQRSYGSSAVRYGSGSSSGWVSQQQQQHQGFWSPSRLLLSPPRPPRGDQHLLQRKGVNGKGRSELDEEETAGAETLLQMAHLLRRESCEFEPPSLRRSDFITASTPPKRHHAPEHADALREADELSPSPFKRARSSRGALFGRPGEAGADAEDARQLASSLGRSGRDAAAAIAAAAADDGMDSEEEPHAAAAAAAAAAAGGGGRRASRLHAAVAEYGDAEGDSYMDAGVEEEEEDDEAAAGEDPILGFGLGSSSYPGPLPDPPARPSNASSLTACNADGAAAGSTAAAFLSPPPVARVPGSSSRWRESTGAMVTPRRPTAQQNLMNLLASPSFDRMAGYASPPSAGRTQPSAATLAALQSPQPSCVHEPFWTPFTGLFKDALFTRGTSATPDLPSGGKVRSGGGLFSPARLFSPGRKSNSASKALPRRSLLASPALERGEQQADEARAAGATAGTSAKVAAAACPADSAETGPSPAAACGLQAAVQQVNHRVVRRLDTHEAWGGPLAAASPAKGGSNTWAAAAAGSAVKPPKGNGLLGSGLSLFSPVKKQRVPLFSEGSGIHIGASPAKPEQAELPGCTLTIAPLTHDLPTSSESLPGNLSSPAAQEPHSSSSPNSGLAAAAALPHGRSPLGPNPSSNPPTASWKRPPASQLLSALPRHLLQRPLQQPQQQQPQQQQQPLQQQQQPRQQEEQQQPDEEGQGSPMALSPEADAPADAAEARARSAAQQQQQQLQEEQRQDEQQQQHEQSQQELVGEASDAAGLAAAEAAPNTPVHLKQATSDNTSCSGTPNTPAEQRNGLHRGAGASPSDYVTPQHRLRLSRPLAPLHKDCLIAAATRVAGLAGSSQEAAAAATPAAAGKGSTQTAARAPCSADAGVRQEGAAAAGTAAASAAAGSTGQQTGSSDSSKGDDRFMDSPLQPCQQLQSPTSQWHQGMVAMLRNLQQTPLQPHAAAADGAAAAGCDSTAAGEAAGKACEGAGAVRAGSRALRRLQDELERGSGIAAAAAAAQQQLGSGKGDLQMPFSSALMTPPTAAGAGACSAPMLLPLFSPAAAAGGSAQQAQPAGTSTAGTAAAAAVRGGSVASVSLTPAVISCSRAEQQAFSLPVSAGLSPLAPAGLPAVAWPVQQRPDGGLIVTAPLGSDVPAAAVLQLTPPLGSSSRLGSSGNKENAAAAGALQCSAPSIAGDALAALLRQHQQGAVAADGAPVSGSMLNGSMQWPGPNGRVTVVSIQPVTMLASMMGAAAAAAPVAAAAAAAGLAAVQPMLPLPAQPGKPCGSSAAVAEQRKPAAASAQPERFESSHAATVRSRLHALIDGV</sequence>
<dbReference type="InterPro" id="IPR001005">
    <property type="entry name" value="SANT/Myb"/>
</dbReference>
<dbReference type="InterPro" id="IPR017930">
    <property type="entry name" value="Myb_dom"/>
</dbReference>
<dbReference type="EMBL" id="FNXT01001260">
    <property type="protein sequence ID" value="SZX76566.1"/>
    <property type="molecule type" value="Genomic_DNA"/>
</dbReference>
<dbReference type="PANTHER" id="PTHR45614">
    <property type="entry name" value="MYB PROTEIN-RELATED"/>
    <property type="match status" value="1"/>
</dbReference>
<dbReference type="CDD" id="cd00167">
    <property type="entry name" value="SANT"/>
    <property type="match status" value="3"/>
</dbReference>
<dbReference type="EMBL" id="FNXT01000269">
    <property type="protein sequence ID" value="SZX62893.1"/>
    <property type="molecule type" value="Genomic_DNA"/>
</dbReference>
<feature type="compositionally biased region" description="Polar residues" evidence="1">
    <location>
        <begin position="976"/>
        <end position="1003"/>
    </location>
</feature>
<dbReference type="SUPFAM" id="SSF46689">
    <property type="entry name" value="Homeodomain-like"/>
    <property type="match status" value="2"/>
</dbReference>
<feature type="domain" description="Myb-like" evidence="2">
    <location>
        <begin position="108"/>
        <end position="158"/>
    </location>
</feature>
<feature type="compositionally biased region" description="Low complexity" evidence="1">
    <location>
        <begin position="1277"/>
        <end position="1292"/>
    </location>
</feature>
<feature type="region of interest" description="Disordered" evidence="1">
    <location>
        <begin position="1051"/>
        <end position="1203"/>
    </location>
</feature>
<reference evidence="5 6" key="1">
    <citation type="submission" date="2016-10" db="EMBL/GenBank/DDBJ databases">
        <authorList>
            <person name="Cai Z."/>
        </authorList>
    </citation>
    <scope>NUCLEOTIDE SEQUENCE [LARGE SCALE GENOMIC DNA]</scope>
</reference>
<feature type="compositionally biased region" description="Basic and acidic residues" evidence="1">
    <location>
        <begin position="824"/>
        <end position="834"/>
    </location>
</feature>
<feature type="compositionally biased region" description="Basic and acidic residues" evidence="1">
    <location>
        <begin position="1121"/>
        <end position="1130"/>
    </location>
</feature>
<feature type="compositionally biased region" description="Low complexity" evidence="1">
    <location>
        <begin position="1051"/>
        <end position="1074"/>
    </location>
</feature>
<feature type="compositionally biased region" description="Acidic residues" evidence="1">
    <location>
        <begin position="606"/>
        <end position="627"/>
    </location>
</feature>
<feature type="domain" description="Myb-like" evidence="2">
    <location>
        <begin position="5"/>
        <end position="55"/>
    </location>
</feature>
<evidence type="ECO:0000256" key="1">
    <source>
        <dbReference type="SAM" id="MobiDB-lite"/>
    </source>
</evidence>
<feature type="compositionally biased region" description="Low complexity" evidence="1">
    <location>
        <begin position="390"/>
        <end position="427"/>
    </location>
</feature>
<feature type="region of interest" description="Disordered" evidence="1">
    <location>
        <begin position="793"/>
        <end position="837"/>
    </location>
</feature>
<dbReference type="InterPro" id="IPR050560">
    <property type="entry name" value="MYB_TF"/>
</dbReference>
<feature type="compositionally biased region" description="Low complexity" evidence="1">
    <location>
        <begin position="1092"/>
        <end position="1120"/>
    </location>
</feature>
<evidence type="ECO:0000313" key="5">
    <source>
        <dbReference type="EMBL" id="SZX76566.1"/>
    </source>
</evidence>
<feature type="compositionally biased region" description="Low complexity" evidence="1">
    <location>
        <begin position="348"/>
        <end position="371"/>
    </location>
</feature>
<feature type="domain" description="HTH myb-type" evidence="3">
    <location>
        <begin position="112"/>
        <end position="162"/>
    </location>
</feature>
<feature type="region of interest" description="Disordered" evidence="1">
    <location>
        <begin position="1277"/>
        <end position="1315"/>
    </location>
</feature>